<evidence type="ECO:0000256" key="7">
    <source>
        <dbReference type="PROSITE-ProRule" id="PRU10141"/>
    </source>
</evidence>
<dbReference type="GO" id="GO:0004674">
    <property type="term" value="F:protein serine/threonine kinase activity"/>
    <property type="evidence" value="ECO:0007669"/>
    <property type="project" value="UniProtKB-KW"/>
</dbReference>
<feature type="repeat" description="TPR" evidence="6">
    <location>
        <begin position="454"/>
        <end position="487"/>
    </location>
</feature>
<dbReference type="InterPro" id="IPR017441">
    <property type="entry name" value="Protein_kinase_ATP_BS"/>
</dbReference>
<organism evidence="11 12">
    <name type="scientific">Dorea phocaeensis</name>
    <dbReference type="NCBI Taxonomy" id="2040291"/>
    <lineage>
        <taxon>Bacteria</taxon>
        <taxon>Bacillati</taxon>
        <taxon>Bacillota</taxon>
        <taxon>Clostridia</taxon>
        <taxon>Lachnospirales</taxon>
        <taxon>Lachnospiraceae</taxon>
        <taxon>Dorea</taxon>
    </lineage>
</organism>
<dbReference type="EMBL" id="JAAIUO010000002">
    <property type="protein sequence ID" value="NSK13959.1"/>
    <property type="molecule type" value="Genomic_DNA"/>
</dbReference>
<keyword evidence="6" id="KW-0802">TPR repeat</keyword>
<dbReference type="PROSITE" id="PS00107">
    <property type="entry name" value="PROTEIN_KINASE_ATP"/>
    <property type="match status" value="1"/>
</dbReference>
<dbReference type="Proteomes" id="UP000528555">
    <property type="component" value="Unassembled WGS sequence"/>
</dbReference>
<dbReference type="PANTHER" id="PTHR43289">
    <property type="entry name" value="MITOGEN-ACTIVATED PROTEIN KINASE KINASE KINASE 20-RELATED"/>
    <property type="match status" value="1"/>
</dbReference>
<dbReference type="GO" id="GO:0005524">
    <property type="term" value="F:ATP binding"/>
    <property type="evidence" value="ECO:0007669"/>
    <property type="project" value="UniProtKB-UniRule"/>
</dbReference>
<dbReference type="SUPFAM" id="SSF48452">
    <property type="entry name" value="TPR-like"/>
    <property type="match status" value="2"/>
</dbReference>
<dbReference type="InterPro" id="IPR019734">
    <property type="entry name" value="TPR_rpt"/>
</dbReference>
<proteinExistence type="predicted"/>
<dbReference type="Proteomes" id="UP000701680">
    <property type="component" value="Unassembled WGS sequence"/>
</dbReference>
<evidence type="ECO:0000313" key="11">
    <source>
        <dbReference type="EMBL" id="NVH57954.1"/>
    </source>
</evidence>
<sequence>MRSGNELSDTYQIIRKLGEGGGGIVYLAYHKRLRKEVVLKQIKGKRFSVADKRQEVDILKNLNHSYLPQVLDFLTIDHEVYTVMSYIPGKSFRQLLKEKRRFSQGELIRYGMQICSALNYLHSQNPPVIHGDIKPANIMLTPQGNICLIDFNISFFLDENAVLGYTDGYTSPEQYIIALDKESERSIGKYAKIDEKADLYSVGATLYHLATGKKLSGYKDRLDREYLAERTSEAFAQVIAKSVEIDPKKRFQNAFEMFLAFQNVAKKDWRYQALLRRQKAVRFGLLIGMAGCLAIGGYGIYRIRAERVTEYNRLVAQQEEYRENKEYDRQEEVFEEAVRILPTSLESYYQNACALFEQEAYEDCISFVEYDVEENEKLNLMQERMADLYYLAAESHMELEEYEEAVEAFEKLFQRGGFHQVYYRDYAVALAYNGEENEAEKALNEAIDLGLGEDSVYYTRGEIKKSLGKPEEAVQDFRNCIEISEDAKLKARAYVLIQDLYEEQGRDLDQREILNEARNALPMENQMLILQRLVEVDLKLAGKSGENSYLKEASDALLTVIDQGWDSYDTYNNLVILMQKQGNLSDAETYAKEMLEKYGEDYNIYKRLAFLEIDKQEQKQNRQRDYRSFEEYYEKAKKWYQEEQKENDTDSEMELLNQVYQQVVSGGWLSE</sequence>
<reference evidence="12 13" key="1">
    <citation type="journal article" date="2020" name="Cell Host Microbe">
        <title>Functional and Genomic Variation between Human-Derived Isolates of Lachnospiraceae Reveals Inter- and Intra-Species Diversity.</title>
        <authorList>
            <person name="Sorbara M.T."/>
            <person name="Littmann E.R."/>
            <person name="Fontana E."/>
            <person name="Moody T.U."/>
            <person name="Kohout C.E."/>
            <person name="Gjonbalaj M."/>
            <person name="Eaton V."/>
            <person name="Seok R."/>
            <person name="Leiner I.M."/>
            <person name="Pamer E.G."/>
        </authorList>
    </citation>
    <scope>NUCLEOTIDE SEQUENCE [LARGE SCALE GENOMIC DNA]</scope>
    <source>
        <strain evidence="11 12">MSK.17.11</strain>
        <strain evidence="10 13">MSK.17.38</strain>
    </source>
</reference>
<evidence type="ECO:0000256" key="2">
    <source>
        <dbReference type="ARBA" id="ARBA00022679"/>
    </source>
</evidence>
<dbReference type="AlphaFoldDB" id="A0A850HGP4"/>
<dbReference type="PROSITE" id="PS50011">
    <property type="entry name" value="PROTEIN_KINASE_DOM"/>
    <property type="match status" value="1"/>
</dbReference>
<evidence type="ECO:0000256" key="8">
    <source>
        <dbReference type="SAM" id="Phobius"/>
    </source>
</evidence>
<reference evidence="11" key="2">
    <citation type="submission" date="2020-02" db="EMBL/GenBank/DDBJ databases">
        <authorList>
            <person name="Littmann E."/>
            <person name="Sorbara M."/>
        </authorList>
    </citation>
    <scope>NUCLEOTIDE SEQUENCE</scope>
    <source>
        <strain evidence="11">MSK.17.11</strain>
        <strain evidence="10">MSK.17.38</strain>
    </source>
</reference>
<feature type="transmembrane region" description="Helical" evidence="8">
    <location>
        <begin position="280"/>
        <end position="301"/>
    </location>
</feature>
<dbReference type="InterPro" id="IPR008271">
    <property type="entry name" value="Ser/Thr_kinase_AS"/>
</dbReference>
<keyword evidence="8" id="KW-1133">Transmembrane helix</keyword>
<keyword evidence="4 11" id="KW-0418">Kinase</keyword>
<keyword evidence="8" id="KW-0812">Transmembrane</keyword>
<keyword evidence="8" id="KW-0472">Membrane</keyword>
<evidence type="ECO:0000256" key="4">
    <source>
        <dbReference type="ARBA" id="ARBA00022777"/>
    </source>
</evidence>
<name>A0A850HGP4_9FIRM</name>
<keyword evidence="12" id="KW-1185">Reference proteome</keyword>
<evidence type="ECO:0000313" key="12">
    <source>
        <dbReference type="Proteomes" id="UP000528555"/>
    </source>
</evidence>
<feature type="domain" description="Protein kinase" evidence="9">
    <location>
        <begin position="11"/>
        <end position="262"/>
    </location>
</feature>
<keyword evidence="3 7" id="KW-0547">Nucleotide-binding</keyword>
<dbReference type="Gene3D" id="1.10.510.10">
    <property type="entry name" value="Transferase(Phosphotransferase) domain 1"/>
    <property type="match status" value="1"/>
</dbReference>
<feature type="repeat" description="TPR" evidence="6">
    <location>
        <begin position="386"/>
        <end position="419"/>
    </location>
</feature>
<keyword evidence="2" id="KW-0808">Transferase</keyword>
<evidence type="ECO:0000256" key="5">
    <source>
        <dbReference type="ARBA" id="ARBA00022840"/>
    </source>
</evidence>
<dbReference type="SMART" id="SM00028">
    <property type="entry name" value="TPR"/>
    <property type="match status" value="4"/>
</dbReference>
<evidence type="ECO:0000256" key="3">
    <source>
        <dbReference type="ARBA" id="ARBA00022741"/>
    </source>
</evidence>
<gene>
    <name evidence="11" type="ORF">G5A66_04670</name>
    <name evidence="10" type="ORF">G5A75_03530</name>
</gene>
<evidence type="ECO:0000313" key="10">
    <source>
        <dbReference type="EMBL" id="NSK13959.1"/>
    </source>
</evidence>
<accession>A0A850HGP4</accession>
<dbReference type="Gene3D" id="1.25.40.10">
    <property type="entry name" value="Tetratricopeptide repeat domain"/>
    <property type="match status" value="3"/>
</dbReference>
<dbReference type="SMART" id="SM00220">
    <property type="entry name" value="S_TKc"/>
    <property type="match status" value="1"/>
</dbReference>
<evidence type="ECO:0000256" key="6">
    <source>
        <dbReference type="PROSITE-ProRule" id="PRU00339"/>
    </source>
</evidence>
<dbReference type="EMBL" id="JAAITX010000002">
    <property type="protein sequence ID" value="NVH57954.1"/>
    <property type="molecule type" value="Genomic_DNA"/>
</dbReference>
<dbReference type="CDD" id="cd14014">
    <property type="entry name" value="STKc_PknB_like"/>
    <property type="match status" value="1"/>
</dbReference>
<dbReference type="RefSeq" id="WP_101694067.1">
    <property type="nucleotide sequence ID" value="NZ_JAAITX010000002.1"/>
</dbReference>
<dbReference type="SUPFAM" id="SSF56112">
    <property type="entry name" value="Protein kinase-like (PK-like)"/>
    <property type="match status" value="1"/>
</dbReference>
<dbReference type="InterPro" id="IPR000719">
    <property type="entry name" value="Prot_kinase_dom"/>
</dbReference>
<dbReference type="PROSITE" id="PS50005">
    <property type="entry name" value="TPR"/>
    <property type="match status" value="2"/>
</dbReference>
<dbReference type="OrthoDB" id="9788659at2"/>
<keyword evidence="5 7" id="KW-0067">ATP-binding</keyword>
<comment type="caution">
    <text evidence="11">The sequence shown here is derived from an EMBL/GenBank/DDBJ whole genome shotgun (WGS) entry which is preliminary data.</text>
</comment>
<dbReference type="InterPro" id="IPR011990">
    <property type="entry name" value="TPR-like_helical_dom_sf"/>
</dbReference>
<evidence type="ECO:0000313" key="13">
    <source>
        <dbReference type="Proteomes" id="UP000701680"/>
    </source>
</evidence>
<dbReference type="PROSITE" id="PS00108">
    <property type="entry name" value="PROTEIN_KINASE_ST"/>
    <property type="match status" value="1"/>
</dbReference>
<dbReference type="PANTHER" id="PTHR43289:SF6">
    <property type="entry name" value="SERINE_THREONINE-PROTEIN KINASE NEKL-3"/>
    <property type="match status" value="1"/>
</dbReference>
<evidence type="ECO:0000259" key="9">
    <source>
        <dbReference type="PROSITE" id="PS50011"/>
    </source>
</evidence>
<keyword evidence="11" id="KW-0723">Serine/threonine-protein kinase</keyword>
<dbReference type="InterPro" id="IPR011009">
    <property type="entry name" value="Kinase-like_dom_sf"/>
</dbReference>
<evidence type="ECO:0000256" key="1">
    <source>
        <dbReference type="ARBA" id="ARBA00012513"/>
    </source>
</evidence>
<dbReference type="Pfam" id="PF00069">
    <property type="entry name" value="Pkinase"/>
    <property type="match status" value="1"/>
</dbReference>
<feature type="binding site" evidence="7">
    <location>
        <position position="40"/>
    </location>
    <ligand>
        <name>ATP</name>
        <dbReference type="ChEBI" id="CHEBI:30616"/>
    </ligand>
</feature>
<dbReference type="EC" id="2.7.11.1" evidence="1"/>
<protein>
    <recommendedName>
        <fullName evidence="1">non-specific serine/threonine protein kinase</fullName>
        <ecNumber evidence="1">2.7.11.1</ecNumber>
    </recommendedName>
</protein>
<dbReference type="Pfam" id="PF13181">
    <property type="entry name" value="TPR_8"/>
    <property type="match status" value="2"/>
</dbReference>